<dbReference type="Gene3D" id="2.60.40.1090">
    <property type="entry name" value="Fimbrial-type adhesion domain"/>
    <property type="match status" value="1"/>
</dbReference>
<accession>A0AAU8RZ67</accession>
<dbReference type="InterPro" id="IPR036937">
    <property type="entry name" value="Adhesion_dom_fimbrial_sf"/>
</dbReference>
<comment type="subcellular location">
    <subcellularLocation>
        <location evidence="1">Fimbrium</location>
    </subcellularLocation>
</comment>
<dbReference type="InterPro" id="IPR000259">
    <property type="entry name" value="Adhesion_dom_fimbrial"/>
</dbReference>
<dbReference type="PANTHER" id="PTHR33420:SF12">
    <property type="entry name" value="FIMBRIN-LIKE PROTEIN FIMI-RELATED"/>
    <property type="match status" value="1"/>
</dbReference>
<dbReference type="AlphaFoldDB" id="A0AAU8RZ67"/>
<dbReference type="Pfam" id="PF00419">
    <property type="entry name" value="Fimbrial"/>
    <property type="match status" value="1"/>
</dbReference>
<name>A0AAU8RZ67_PSEPU</name>
<organism evidence="7 8">
    <name type="scientific">Pseudomonas putida S13.1.2</name>
    <dbReference type="NCBI Taxonomy" id="1384061"/>
    <lineage>
        <taxon>Bacteria</taxon>
        <taxon>Pseudomonadati</taxon>
        <taxon>Pseudomonadota</taxon>
        <taxon>Gammaproteobacteria</taxon>
        <taxon>Pseudomonadales</taxon>
        <taxon>Pseudomonadaceae</taxon>
        <taxon>Pseudomonas</taxon>
    </lineage>
</organism>
<feature type="chain" id="PRO_5043336302" evidence="5">
    <location>
        <begin position="20"/>
        <end position="181"/>
    </location>
</feature>
<keyword evidence="4" id="KW-0281">Fimbrium</keyword>
<evidence type="ECO:0000256" key="5">
    <source>
        <dbReference type="SAM" id="SignalP"/>
    </source>
</evidence>
<dbReference type="RefSeq" id="WP_019470646.1">
    <property type="nucleotide sequence ID" value="NZ_CP010979.1"/>
</dbReference>
<dbReference type="InterPro" id="IPR008966">
    <property type="entry name" value="Adhesion_dom_sf"/>
</dbReference>
<feature type="signal peptide" evidence="5">
    <location>
        <begin position="1"/>
        <end position="19"/>
    </location>
</feature>
<dbReference type="GO" id="GO:0043709">
    <property type="term" value="P:cell adhesion involved in single-species biofilm formation"/>
    <property type="evidence" value="ECO:0007669"/>
    <property type="project" value="TreeGrafter"/>
</dbReference>
<dbReference type="EMBL" id="CP010979">
    <property type="protein sequence ID" value="AJQ48457.1"/>
    <property type="molecule type" value="Genomic_DNA"/>
</dbReference>
<sequence length="181" mass="18918">MKKTLMALALGLASSTAFADERGQILFKGNINGGTTCPIEIVVPGAGPIGAVDLENYSVKYFAANATTPDVAFALRVDADDATCTIPTGYTTKVTFDSLNGDAGPGNQYYAIRDSSRGLAVELKDDAYASIPPRTESKEYPVASTGVTDVRFYASYVRLGTAGSVTEGPANADVNFSITLP</sequence>
<evidence type="ECO:0000256" key="4">
    <source>
        <dbReference type="ARBA" id="ARBA00023263"/>
    </source>
</evidence>
<proteinExistence type="inferred from homology"/>
<evidence type="ECO:0000313" key="8">
    <source>
        <dbReference type="Proteomes" id="UP000033260"/>
    </source>
</evidence>
<feature type="domain" description="Fimbrial-type adhesion" evidence="6">
    <location>
        <begin position="26"/>
        <end position="179"/>
    </location>
</feature>
<dbReference type="InterPro" id="IPR050263">
    <property type="entry name" value="Bact_Fimbrial_Adh_Pro"/>
</dbReference>
<evidence type="ECO:0000256" key="2">
    <source>
        <dbReference type="ARBA" id="ARBA00006671"/>
    </source>
</evidence>
<reference evidence="7 8" key="1">
    <citation type="submission" date="2015-02" db="EMBL/GenBank/DDBJ databases">
        <title>Complete Genome Sequencing of Pseudomonas putida S13.1.2.</title>
        <authorList>
            <person name="Chong T.M."/>
            <person name="Chan K.G."/>
            <person name="Dessaux Y."/>
        </authorList>
    </citation>
    <scope>NUCLEOTIDE SEQUENCE [LARGE SCALE GENOMIC DNA]</scope>
    <source>
        <strain evidence="7 8">S13.1.2</strain>
    </source>
</reference>
<dbReference type="Proteomes" id="UP000033260">
    <property type="component" value="Chromosome"/>
</dbReference>
<dbReference type="PANTHER" id="PTHR33420">
    <property type="entry name" value="FIMBRIAL SUBUNIT ELFA-RELATED"/>
    <property type="match status" value="1"/>
</dbReference>
<evidence type="ECO:0000256" key="3">
    <source>
        <dbReference type="ARBA" id="ARBA00022729"/>
    </source>
</evidence>
<keyword evidence="3 5" id="KW-0732">Signal</keyword>
<evidence type="ECO:0000256" key="1">
    <source>
        <dbReference type="ARBA" id="ARBA00004561"/>
    </source>
</evidence>
<dbReference type="GO" id="GO:0009289">
    <property type="term" value="C:pilus"/>
    <property type="evidence" value="ECO:0007669"/>
    <property type="project" value="UniProtKB-SubCell"/>
</dbReference>
<comment type="similarity">
    <text evidence="2">Belongs to the fimbrial protein family.</text>
</comment>
<dbReference type="SUPFAM" id="SSF49401">
    <property type="entry name" value="Bacterial adhesins"/>
    <property type="match status" value="1"/>
</dbReference>
<protein>
    <submittedName>
        <fullName evidence="7">Fimbrial protein</fullName>
    </submittedName>
</protein>
<evidence type="ECO:0000259" key="6">
    <source>
        <dbReference type="Pfam" id="PF00419"/>
    </source>
</evidence>
<evidence type="ECO:0000313" key="7">
    <source>
        <dbReference type="EMBL" id="AJQ48457.1"/>
    </source>
</evidence>
<gene>
    <name evidence="7" type="ORF">N805_15105</name>
</gene>